<dbReference type="InterPro" id="IPR051782">
    <property type="entry name" value="ABC_Transporter_VariousFunc"/>
</dbReference>
<dbReference type="PANTHER" id="PTHR42939:SF1">
    <property type="entry name" value="ABC TRANSPORTER ATP-BINDING PROTEIN ALBC-RELATED"/>
    <property type="match status" value="1"/>
</dbReference>
<keyword evidence="3 5" id="KW-0067">ATP-binding</keyword>
<organism evidence="5 6">
    <name type="scientific">Cryptosporangium phraense</name>
    <dbReference type="NCBI Taxonomy" id="2593070"/>
    <lineage>
        <taxon>Bacteria</taxon>
        <taxon>Bacillati</taxon>
        <taxon>Actinomycetota</taxon>
        <taxon>Actinomycetes</taxon>
        <taxon>Cryptosporangiales</taxon>
        <taxon>Cryptosporangiaceae</taxon>
        <taxon>Cryptosporangium</taxon>
    </lineage>
</organism>
<proteinExistence type="predicted"/>
<evidence type="ECO:0000313" key="5">
    <source>
        <dbReference type="EMBL" id="TQS47147.1"/>
    </source>
</evidence>
<dbReference type="AlphaFoldDB" id="A0A545B0N1"/>
<dbReference type="GO" id="GO:0016887">
    <property type="term" value="F:ATP hydrolysis activity"/>
    <property type="evidence" value="ECO:0007669"/>
    <property type="project" value="InterPro"/>
</dbReference>
<dbReference type="SMART" id="SM00382">
    <property type="entry name" value="AAA"/>
    <property type="match status" value="1"/>
</dbReference>
<gene>
    <name evidence="5" type="ORF">FL583_02095</name>
</gene>
<sequence length="244" mass="25615">MALQNVSVRFGRRGPWVLSGVNGVLPRGTVTAVTGRNGAGKTTLLRVLAGVLPASRGSVVGRPAVVGWVPERFPAEQAWTVRQYLTTAGRVRGLVVGAAAISAWAERLFLTPFLDTRLSELSKGTAQKVGLVQALLVRPGLLVLDEPWEGLDAATRSELPLLVQEVISAGGVCVVSDHRGELAGLRPDAEWRIAEGRLTSVAASAEARVIEVVVDAGEVAAVVAALRADGHVVRSVRSAEAVSR</sequence>
<dbReference type="InterPro" id="IPR003593">
    <property type="entry name" value="AAA+_ATPase"/>
</dbReference>
<evidence type="ECO:0000256" key="3">
    <source>
        <dbReference type="ARBA" id="ARBA00022840"/>
    </source>
</evidence>
<dbReference type="Proteomes" id="UP000317982">
    <property type="component" value="Unassembled WGS sequence"/>
</dbReference>
<dbReference type="Pfam" id="PF00005">
    <property type="entry name" value="ABC_tran"/>
    <property type="match status" value="1"/>
</dbReference>
<dbReference type="EMBL" id="VIRS01000001">
    <property type="protein sequence ID" value="TQS47147.1"/>
    <property type="molecule type" value="Genomic_DNA"/>
</dbReference>
<dbReference type="PROSITE" id="PS50893">
    <property type="entry name" value="ABC_TRANSPORTER_2"/>
    <property type="match status" value="1"/>
</dbReference>
<feature type="domain" description="ABC transporter" evidence="4">
    <location>
        <begin position="1"/>
        <end position="220"/>
    </location>
</feature>
<keyword evidence="6" id="KW-1185">Reference proteome</keyword>
<dbReference type="Gene3D" id="3.40.50.300">
    <property type="entry name" value="P-loop containing nucleotide triphosphate hydrolases"/>
    <property type="match status" value="1"/>
</dbReference>
<name>A0A545B0N1_9ACTN</name>
<accession>A0A545B0N1</accession>
<dbReference type="GO" id="GO:0005524">
    <property type="term" value="F:ATP binding"/>
    <property type="evidence" value="ECO:0007669"/>
    <property type="project" value="UniProtKB-KW"/>
</dbReference>
<comment type="caution">
    <text evidence="5">The sequence shown here is derived from an EMBL/GenBank/DDBJ whole genome shotgun (WGS) entry which is preliminary data.</text>
</comment>
<evidence type="ECO:0000259" key="4">
    <source>
        <dbReference type="PROSITE" id="PS50893"/>
    </source>
</evidence>
<keyword evidence="1" id="KW-0813">Transport</keyword>
<dbReference type="InterPro" id="IPR003439">
    <property type="entry name" value="ABC_transporter-like_ATP-bd"/>
</dbReference>
<dbReference type="PANTHER" id="PTHR42939">
    <property type="entry name" value="ABC TRANSPORTER ATP-BINDING PROTEIN ALBC-RELATED"/>
    <property type="match status" value="1"/>
</dbReference>
<dbReference type="SUPFAM" id="SSF52540">
    <property type="entry name" value="P-loop containing nucleoside triphosphate hydrolases"/>
    <property type="match status" value="1"/>
</dbReference>
<protein>
    <submittedName>
        <fullName evidence="5">ABC transporter ATP-binding protein</fullName>
    </submittedName>
</protein>
<evidence type="ECO:0000313" key="6">
    <source>
        <dbReference type="Proteomes" id="UP000317982"/>
    </source>
</evidence>
<evidence type="ECO:0000256" key="2">
    <source>
        <dbReference type="ARBA" id="ARBA00022741"/>
    </source>
</evidence>
<dbReference type="OrthoDB" id="5182800at2"/>
<reference evidence="5 6" key="1">
    <citation type="submission" date="2019-07" db="EMBL/GenBank/DDBJ databases">
        <title>Cryptosporangium phraense sp. nov., isolated from plant litter.</title>
        <authorList>
            <person name="Suriyachadkun C."/>
        </authorList>
    </citation>
    <scope>NUCLEOTIDE SEQUENCE [LARGE SCALE GENOMIC DNA]</scope>
    <source>
        <strain evidence="5 6">A-T 5661</strain>
    </source>
</reference>
<evidence type="ECO:0000256" key="1">
    <source>
        <dbReference type="ARBA" id="ARBA00022448"/>
    </source>
</evidence>
<keyword evidence="2" id="KW-0547">Nucleotide-binding</keyword>
<dbReference type="InParanoid" id="A0A545B0N1"/>
<dbReference type="InterPro" id="IPR027417">
    <property type="entry name" value="P-loop_NTPase"/>
</dbReference>